<dbReference type="GO" id="GO:0036297">
    <property type="term" value="P:interstrand cross-link repair"/>
    <property type="evidence" value="ECO:0007669"/>
    <property type="project" value="InterPro"/>
</dbReference>
<dbReference type="CDD" id="cd16450">
    <property type="entry name" value="mRING-C3HGC3_RFWD3"/>
    <property type="match status" value="1"/>
</dbReference>
<evidence type="ECO:0000256" key="1">
    <source>
        <dbReference type="ARBA" id="ARBA00000900"/>
    </source>
</evidence>
<proteinExistence type="predicted"/>
<feature type="compositionally biased region" description="Polar residues" evidence="18">
    <location>
        <begin position="131"/>
        <end position="147"/>
    </location>
</feature>
<keyword evidence="8" id="KW-0808">Transferase</keyword>
<dbReference type="InterPro" id="IPR013083">
    <property type="entry name" value="Znf_RING/FYVE/PHD"/>
</dbReference>
<evidence type="ECO:0000256" key="8">
    <source>
        <dbReference type="ARBA" id="ARBA00022679"/>
    </source>
</evidence>
<dbReference type="SMART" id="SM00320">
    <property type="entry name" value="WD40"/>
    <property type="match status" value="2"/>
</dbReference>
<sequence>MHSMDETMDTSEVASVSDETDHRNEERNTSPILTRRIHQRHMTPRVVTSTGWIQALSSRSQRHGTPRTGPSSSRHNILQTAETFNQEDAVPPPEVTDSIIIHRPMEIQGNISEVQAIPQSSSHIIEPSAIEGSNSNPGTSNNDNPSEPVSVEQDESNNEQEIRAIEDQDEHQDSGRDSVEETSRDGLEDQVAAVPSSSTGGDVENLPLAQRIQSPELIHLEGSPERNQPRINLPERNSPERTLPQRISPERPPVAQISPEVPPVSTPPVGNSPRRQEASERTPPERSPLERSPPSKKAKVEAVADSDEEEEGKLCPICFDAWTNSGDHRLVSLRCGHLFGQHCIKHWLEIHKASDRKCPQCKKKATVKDIRALYASKIRVLDTSEQEALKETIKKLEEEKELLSRELAHERKLHQDAVKTQQEQQLKLQQLQNQGIFSNSLQTLGATSKVVAAVSAQIKIHQTNRVEVSREGGCRVLAYNEWKNVLVASQQSITPLFPDFGIRLIDTEEFRLRQLMPMHTKPIRDLSFNPHRKDLLLTASLDKTAKMFCMTSNSSILSFNAEVPLWSCCWDGNNSNIFFAGSQNGLTFQYDIRNTHTEVSRIATQGDGTPVISLAAIPAGSWLPNGGFLSCRLNRLRVYERSSNSEFRAYPLNIDGPFSALNYDHKSSHMLVSTRPTSQNPHVQHQLYEMGFAGAQPRANMVHSFVGSTTQRVLSRPCQLEIDGTVKDTLICAHQESDSYVAIWSVSSGQKVPAGPLHSPEHILDLCPLKVNNRTYLASLSEKTLRVYQFS</sequence>
<evidence type="ECO:0000256" key="17">
    <source>
        <dbReference type="SAM" id="Coils"/>
    </source>
</evidence>
<dbReference type="GeneID" id="113206967"/>
<keyword evidence="17" id="KW-0175">Coiled coil</keyword>
<organism evidence="20 21">
    <name type="scientific">Frankliniella occidentalis</name>
    <name type="common">Western flower thrips</name>
    <name type="synonym">Euthrips occidentalis</name>
    <dbReference type="NCBI Taxonomy" id="133901"/>
    <lineage>
        <taxon>Eukaryota</taxon>
        <taxon>Metazoa</taxon>
        <taxon>Ecdysozoa</taxon>
        <taxon>Arthropoda</taxon>
        <taxon>Hexapoda</taxon>
        <taxon>Insecta</taxon>
        <taxon>Pterygota</taxon>
        <taxon>Neoptera</taxon>
        <taxon>Paraneoptera</taxon>
        <taxon>Thysanoptera</taxon>
        <taxon>Terebrantia</taxon>
        <taxon>Thripoidea</taxon>
        <taxon>Thripidae</taxon>
        <taxon>Frankliniella</taxon>
    </lineage>
</organism>
<evidence type="ECO:0000256" key="14">
    <source>
        <dbReference type="ARBA" id="ARBA00023204"/>
    </source>
</evidence>
<evidence type="ECO:0000256" key="18">
    <source>
        <dbReference type="SAM" id="MobiDB-lite"/>
    </source>
</evidence>
<evidence type="ECO:0000313" key="24">
    <source>
        <dbReference type="RefSeq" id="XP_052126997.1"/>
    </source>
</evidence>
<gene>
    <name evidence="21 22 23 24" type="primary">LOC113206967</name>
</gene>
<keyword evidence="20" id="KW-1185">Reference proteome</keyword>
<dbReference type="Gene3D" id="2.130.10.10">
    <property type="entry name" value="YVTN repeat-like/Quinoprotein amine dehydrogenase"/>
    <property type="match status" value="1"/>
</dbReference>
<feature type="compositionally biased region" description="Basic and acidic residues" evidence="18">
    <location>
        <begin position="160"/>
        <end position="187"/>
    </location>
</feature>
<evidence type="ECO:0000259" key="19">
    <source>
        <dbReference type="PROSITE" id="PS50089"/>
    </source>
</evidence>
<reference evidence="21 22" key="1">
    <citation type="submission" date="2025-04" db="UniProtKB">
        <authorList>
            <consortium name="RefSeq"/>
        </authorList>
    </citation>
    <scope>IDENTIFICATION</scope>
    <source>
        <tissue evidence="21 22">Whole organism</tissue>
    </source>
</reference>
<dbReference type="GO" id="GO:0016567">
    <property type="term" value="P:protein ubiquitination"/>
    <property type="evidence" value="ECO:0007669"/>
    <property type="project" value="InterPro"/>
</dbReference>
<dbReference type="SUPFAM" id="SSF57850">
    <property type="entry name" value="RING/U-box"/>
    <property type="match status" value="1"/>
</dbReference>
<dbReference type="PROSITE" id="PS50089">
    <property type="entry name" value="ZF_RING_2"/>
    <property type="match status" value="1"/>
</dbReference>
<feature type="compositionally biased region" description="Basic and acidic residues" evidence="18">
    <location>
        <begin position="19"/>
        <end position="28"/>
    </location>
</feature>
<evidence type="ECO:0000256" key="11">
    <source>
        <dbReference type="ARBA" id="ARBA00022771"/>
    </source>
</evidence>
<evidence type="ECO:0000256" key="15">
    <source>
        <dbReference type="ARBA" id="ARBA00023242"/>
    </source>
</evidence>
<evidence type="ECO:0000256" key="12">
    <source>
        <dbReference type="ARBA" id="ARBA00022786"/>
    </source>
</evidence>
<evidence type="ECO:0000256" key="6">
    <source>
        <dbReference type="ARBA" id="ARBA00022490"/>
    </source>
</evidence>
<dbReference type="OrthoDB" id="5600418at2759"/>
<dbReference type="KEGG" id="foc:113206967"/>
<evidence type="ECO:0000313" key="23">
    <source>
        <dbReference type="RefSeq" id="XP_052126995.1"/>
    </source>
</evidence>
<keyword evidence="11 16" id="KW-0479">Metal-binding</keyword>
<dbReference type="InterPro" id="IPR036322">
    <property type="entry name" value="WD40_repeat_dom_sf"/>
</dbReference>
<evidence type="ECO:0000256" key="7">
    <source>
        <dbReference type="ARBA" id="ARBA00022574"/>
    </source>
</evidence>
<evidence type="ECO:0000256" key="16">
    <source>
        <dbReference type="PROSITE-ProRule" id="PRU00175"/>
    </source>
</evidence>
<feature type="region of interest" description="Disordered" evidence="18">
    <location>
        <begin position="127"/>
        <end position="306"/>
    </location>
</feature>
<dbReference type="PANTHER" id="PTHR16047:SF7">
    <property type="entry name" value="E3 UBIQUITIN-PROTEIN LIGASE RFWD3"/>
    <property type="match status" value="1"/>
</dbReference>
<evidence type="ECO:0000256" key="3">
    <source>
        <dbReference type="ARBA" id="ARBA00004496"/>
    </source>
</evidence>
<dbReference type="GO" id="GO:0005737">
    <property type="term" value="C:cytoplasm"/>
    <property type="evidence" value="ECO:0007669"/>
    <property type="project" value="UniProtKB-SubCell"/>
</dbReference>
<dbReference type="AlphaFoldDB" id="A0A6J1SD03"/>
<keyword evidence="11 16" id="KW-0863">Zinc-finger</keyword>
<dbReference type="InterPro" id="IPR015943">
    <property type="entry name" value="WD40/YVTN_repeat-like_dom_sf"/>
</dbReference>
<evidence type="ECO:0000313" key="20">
    <source>
        <dbReference type="Proteomes" id="UP000504606"/>
    </source>
</evidence>
<dbReference type="GO" id="GO:0008270">
    <property type="term" value="F:zinc ion binding"/>
    <property type="evidence" value="ECO:0007669"/>
    <property type="project" value="UniProtKB-KW"/>
</dbReference>
<dbReference type="InterPro" id="IPR001680">
    <property type="entry name" value="WD40_rpt"/>
</dbReference>
<dbReference type="SMART" id="SM00184">
    <property type="entry name" value="RING"/>
    <property type="match status" value="1"/>
</dbReference>
<evidence type="ECO:0000256" key="2">
    <source>
        <dbReference type="ARBA" id="ARBA00004322"/>
    </source>
</evidence>
<dbReference type="Pfam" id="PF13639">
    <property type="entry name" value="zf-RING_2"/>
    <property type="match status" value="1"/>
</dbReference>
<evidence type="ECO:0000313" key="22">
    <source>
        <dbReference type="RefSeq" id="XP_026279065.1"/>
    </source>
</evidence>
<evidence type="ECO:0000256" key="5">
    <source>
        <dbReference type="ARBA" id="ARBA00012483"/>
    </source>
</evidence>
<accession>A0A6J1SD03</accession>
<evidence type="ECO:0000256" key="9">
    <source>
        <dbReference type="ARBA" id="ARBA00022737"/>
    </source>
</evidence>
<dbReference type="PANTHER" id="PTHR16047">
    <property type="entry name" value="RFWD3 PROTEIN"/>
    <property type="match status" value="1"/>
</dbReference>
<dbReference type="EC" id="2.3.2.27" evidence="5"/>
<feature type="compositionally biased region" description="Basic and acidic residues" evidence="18">
    <location>
        <begin position="218"/>
        <end position="228"/>
    </location>
</feature>
<dbReference type="Pfam" id="PF23419">
    <property type="entry name" value="WD40_RFWD3"/>
    <property type="match status" value="1"/>
</dbReference>
<dbReference type="RefSeq" id="XP_026279064.1">
    <property type="nucleotide sequence ID" value="XM_026423279.2"/>
</dbReference>
<protein>
    <recommendedName>
        <fullName evidence="5">RING-type E3 ubiquitin transferase</fullName>
        <ecNumber evidence="5">2.3.2.27</ecNumber>
    </recommendedName>
</protein>
<dbReference type="Gene3D" id="3.30.40.10">
    <property type="entry name" value="Zinc/RING finger domain, C3HC4 (zinc finger)"/>
    <property type="match status" value="1"/>
</dbReference>
<dbReference type="GO" id="GO:0061630">
    <property type="term" value="F:ubiquitin protein ligase activity"/>
    <property type="evidence" value="ECO:0007669"/>
    <property type="project" value="UniProtKB-EC"/>
</dbReference>
<keyword evidence="14" id="KW-0234">DNA repair</keyword>
<keyword evidence="9" id="KW-0677">Repeat</keyword>
<dbReference type="GO" id="GO:0016605">
    <property type="term" value="C:PML body"/>
    <property type="evidence" value="ECO:0007669"/>
    <property type="project" value="UniProtKB-SubCell"/>
</dbReference>
<dbReference type="RefSeq" id="XP_026279065.1">
    <property type="nucleotide sequence ID" value="XM_026423280.2"/>
</dbReference>
<feature type="region of interest" description="Disordered" evidence="18">
    <location>
        <begin position="1"/>
        <end position="33"/>
    </location>
</feature>
<feature type="coiled-coil region" evidence="17">
    <location>
        <begin position="379"/>
        <end position="434"/>
    </location>
</feature>
<evidence type="ECO:0000256" key="10">
    <source>
        <dbReference type="ARBA" id="ARBA00022763"/>
    </source>
</evidence>
<keyword evidence="10" id="KW-0227">DNA damage</keyword>
<keyword evidence="12" id="KW-0833">Ubl conjugation pathway</keyword>
<dbReference type="InterPro" id="IPR001841">
    <property type="entry name" value="Znf_RING"/>
</dbReference>
<evidence type="ECO:0000256" key="4">
    <source>
        <dbReference type="ARBA" id="ARBA00004906"/>
    </source>
</evidence>
<keyword evidence="6" id="KW-0963">Cytoplasm</keyword>
<dbReference type="RefSeq" id="XP_052126995.1">
    <property type="nucleotide sequence ID" value="XM_052271035.1"/>
</dbReference>
<feature type="compositionally biased region" description="Basic and acidic residues" evidence="18">
    <location>
        <begin position="274"/>
        <end position="289"/>
    </location>
</feature>
<dbReference type="SUPFAM" id="SSF50978">
    <property type="entry name" value="WD40 repeat-like"/>
    <property type="match status" value="1"/>
</dbReference>
<dbReference type="RefSeq" id="XP_052126997.1">
    <property type="nucleotide sequence ID" value="XM_052271037.1"/>
</dbReference>
<keyword evidence="13" id="KW-0862">Zinc</keyword>
<comment type="subcellular location">
    <subcellularLocation>
        <location evidence="3">Cytoplasm</location>
    </subcellularLocation>
    <subcellularLocation>
        <location evidence="2">Nucleus</location>
        <location evidence="2">PML body</location>
    </subcellularLocation>
</comment>
<keyword evidence="15" id="KW-0539">Nucleus</keyword>
<dbReference type="InterPro" id="IPR056527">
    <property type="entry name" value="WD40_RFWD3"/>
</dbReference>
<comment type="catalytic activity">
    <reaction evidence="1">
        <text>S-ubiquitinyl-[E2 ubiquitin-conjugating enzyme]-L-cysteine + [acceptor protein]-L-lysine = [E2 ubiquitin-conjugating enzyme]-L-cysteine + N(6)-ubiquitinyl-[acceptor protein]-L-lysine.</text>
        <dbReference type="EC" id="2.3.2.27"/>
    </reaction>
</comment>
<name>A0A6J1SD03_FRAOC</name>
<comment type="pathway">
    <text evidence="4">Protein modification; protein ubiquitination.</text>
</comment>
<evidence type="ECO:0000313" key="21">
    <source>
        <dbReference type="RefSeq" id="XP_026279064.1"/>
    </source>
</evidence>
<dbReference type="InterPro" id="IPR037381">
    <property type="entry name" value="RFWD3"/>
</dbReference>
<feature type="domain" description="RING-type" evidence="19">
    <location>
        <begin position="315"/>
        <end position="362"/>
    </location>
</feature>
<keyword evidence="7" id="KW-0853">WD repeat</keyword>
<dbReference type="Proteomes" id="UP000504606">
    <property type="component" value="Unplaced"/>
</dbReference>
<evidence type="ECO:0000256" key="13">
    <source>
        <dbReference type="ARBA" id="ARBA00022833"/>
    </source>
</evidence>